<feature type="domain" description="C2H2-type" evidence="11">
    <location>
        <begin position="476"/>
        <end position="503"/>
    </location>
</feature>
<evidence type="ECO:0000313" key="13">
    <source>
        <dbReference type="Proteomes" id="UP000728032"/>
    </source>
</evidence>
<keyword evidence="7" id="KW-0238">DNA-binding</keyword>
<dbReference type="Pfam" id="PF00096">
    <property type="entry name" value="zf-C2H2"/>
    <property type="match status" value="5"/>
</dbReference>
<dbReference type="SMART" id="SM00355">
    <property type="entry name" value="ZnF_C2H2"/>
    <property type="match status" value="10"/>
</dbReference>
<dbReference type="FunFam" id="3.30.160.60:FF:000322">
    <property type="entry name" value="GDNF-inducible zinc finger protein 1"/>
    <property type="match status" value="1"/>
</dbReference>
<dbReference type="Proteomes" id="UP000728032">
    <property type="component" value="Unassembled WGS sequence"/>
</dbReference>
<organism evidence="12">
    <name type="scientific">Oppiella nova</name>
    <dbReference type="NCBI Taxonomy" id="334625"/>
    <lineage>
        <taxon>Eukaryota</taxon>
        <taxon>Metazoa</taxon>
        <taxon>Ecdysozoa</taxon>
        <taxon>Arthropoda</taxon>
        <taxon>Chelicerata</taxon>
        <taxon>Arachnida</taxon>
        <taxon>Acari</taxon>
        <taxon>Acariformes</taxon>
        <taxon>Sarcoptiformes</taxon>
        <taxon>Oribatida</taxon>
        <taxon>Brachypylina</taxon>
        <taxon>Oppioidea</taxon>
        <taxon>Oppiidae</taxon>
        <taxon>Oppiella</taxon>
    </lineage>
</organism>
<dbReference type="PANTHER" id="PTHR24399">
    <property type="entry name" value="ZINC FINGER AND BTB DOMAIN-CONTAINING"/>
    <property type="match status" value="1"/>
</dbReference>
<gene>
    <name evidence="12" type="ORF">ONB1V03_LOCUS6838</name>
</gene>
<name>A0A7R9QKW1_9ACAR</name>
<keyword evidence="8" id="KW-0804">Transcription</keyword>
<feature type="domain" description="C2H2-type" evidence="11">
    <location>
        <begin position="420"/>
        <end position="447"/>
    </location>
</feature>
<dbReference type="FunFam" id="3.30.160.60:FF:000446">
    <property type="entry name" value="Zinc finger protein"/>
    <property type="match status" value="2"/>
</dbReference>
<keyword evidence="3" id="KW-0677">Repeat</keyword>
<feature type="domain" description="C2H2-type" evidence="11">
    <location>
        <begin position="364"/>
        <end position="391"/>
    </location>
</feature>
<dbReference type="GO" id="GO:0008270">
    <property type="term" value="F:zinc ion binding"/>
    <property type="evidence" value="ECO:0007669"/>
    <property type="project" value="UniProtKB-KW"/>
</dbReference>
<evidence type="ECO:0000256" key="10">
    <source>
        <dbReference type="PROSITE-ProRule" id="PRU00042"/>
    </source>
</evidence>
<feature type="domain" description="C2H2-type" evidence="11">
    <location>
        <begin position="448"/>
        <end position="475"/>
    </location>
</feature>
<feature type="non-terminal residue" evidence="12">
    <location>
        <position position="1"/>
    </location>
</feature>
<dbReference type="EMBL" id="OC918056">
    <property type="protein sequence ID" value="CAD7648594.1"/>
    <property type="molecule type" value="Genomic_DNA"/>
</dbReference>
<keyword evidence="6" id="KW-0805">Transcription regulation</keyword>
<dbReference type="PROSITE" id="PS00028">
    <property type="entry name" value="ZINC_FINGER_C2H2_1"/>
    <property type="match status" value="9"/>
</dbReference>
<evidence type="ECO:0000256" key="9">
    <source>
        <dbReference type="ARBA" id="ARBA00023242"/>
    </source>
</evidence>
<dbReference type="GO" id="GO:0001227">
    <property type="term" value="F:DNA-binding transcription repressor activity, RNA polymerase II-specific"/>
    <property type="evidence" value="ECO:0007669"/>
    <property type="project" value="TreeGrafter"/>
</dbReference>
<dbReference type="GO" id="GO:0005654">
    <property type="term" value="C:nucleoplasm"/>
    <property type="evidence" value="ECO:0007669"/>
    <property type="project" value="TreeGrafter"/>
</dbReference>
<keyword evidence="9" id="KW-0539">Nucleus</keyword>
<dbReference type="Gene3D" id="3.30.160.60">
    <property type="entry name" value="Classic Zinc Finger"/>
    <property type="match status" value="8"/>
</dbReference>
<keyword evidence="13" id="KW-1185">Reference proteome</keyword>
<evidence type="ECO:0000313" key="12">
    <source>
        <dbReference type="EMBL" id="CAD7648594.1"/>
    </source>
</evidence>
<evidence type="ECO:0000256" key="7">
    <source>
        <dbReference type="ARBA" id="ARBA00023125"/>
    </source>
</evidence>
<feature type="domain" description="C2H2-type" evidence="11">
    <location>
        <begin position="278"/>
        <end position="306"/>
    </location>
</feature>
<evidence type="ECO:0000256" key="8">
    <source>
        <dbReference type="ARBA" id="ARBA00023163"/>
    </source>
</evidence>
<dbReference type="FunFam" id="3.30.160.60:FF:000086">
    <property type="entry name" value="transcription factor E4F1 isoform X1"/>
    <property type="match status" value="1"/>
</dbReference>
<dbReference type="InterPro" id="IPR036236">
    <property type="entry name" value="Znf_C2H2_sf"/>
</dbReference>
<dbReference type="OrthoDB" id="6508756at2759"/>
<dbReference type="SUPFAM" id="SSF57667">
    <property type="entry name" value="beta-beta-alpha zinc fingers"/>
    <property type="match status" value="5"/>
</dbReference>
<evidence type="ECO:0000256" key="6">
    <source>
        <dbReference type="ARBA" id="ARBA00023015"/>
    </source>
</evidence>
<accession>A0A7R9QKW1</accession>
<dbReference type="EMBL" id="CAJPVJ010003231">
    <property type="protein sequence ID" value="CAG2167331.1"/>
    <property type="molecule type" value="Genomic_DNA"/>
</dbReference>
<protein>
    <recommendedName>
        <fullName evidence="11">C2H2-type domain-containing protein</fullName>
    </recommendedName>
</protein>
<keyword evidence="5" id="KW-0862">Zinc</keyword>
<dbReference type="Pfam" id="PF13912">
    <property type="entry name" value="zf-C2H2_6"/>
    <property type="match status" value="1"/>
</dbReference>
<sequence length="653" mass="73651">MPMTGLNCFGDSQSMDSITNEIMNSSSFDIANSMITTDISDTIRLAPAEETNSDGETYHQTAIEYSMSANRLVVTVEDDCDESFADLVQHVTTGSNGLSDGTVGSVSTRLRRRKATQPQRLVYCDLDFNISDEQKTNPDITANNSINNEMISNGSNEDQSQYTIDAMVLTDLGASVHQEEAGDEEEVEEVEEDDEEEATVEEGIETVAEEKGTKQKKNSKGLECEICGSLWNSKTRLRSHYRTHGASKHLKCDICGKLFGWEYSWKTHMLAHSDDNPNRCPHCGLKLFNKTALNNHVKRIHENPDRPFKCEVCAKCFISKSELNQHSHIHLEDKPFMCEQCGKTFRSKSYLERHYRTHSGVKPFKCEYCGKLLADKTGFTAHIRSHIGERPFMCDICGKKYTIKRHLTSHMIIHSDVRPFKCEECGKTFRSRTNFRMHKDSHLGLKRWECRFCQRTFLSQGNMAKHVRRHIGDRKHKCEVCGKAFIEKQELKNHSKMHLNHDISAKKSKEDNSEPLEQNETRIQIQVLPHMLTPTPTTASDVSTLSNSPNNSETDMTAFKDSLIHGDINNETQTEVNVELNGVLTGTQSQLISLSTPLTLNLPSLTQSLCLPLTSVHPLTTINMTQCYQSVDTANTGAVDVNATELSFCDFNQ</sequence>
<comment type="subcellular location">
    <subcellularLocation>
        <location evidence="1">Nucleus</location>
    </subcellularLocation>
</comment>
<reference evidence="12" key="1">
    <citation type="submission" date="2020-11" db="EMBL/GenBank/DDBJ databases">
        <authorList>
            <person name="Tran Van P."/>
        </authorList>
    </citation>
    <scope>NUCLEOTIDE SEQUENCE</scope>
</reference>
<feature type="domain" description="C2H2-type" evidence="11">
    <location>
        <begin position="222"/>
        <end position="249"/>
    </location>
</feature>
<keyword evidence="4 10" id="KW-0863">Zinc-finger</keyword>
<dbReference type="AlphaFoldDB" id="A0A7R9QKW1"/>
<evidence type="ECO:0000256" key="2">
    <source>
        <dbReference type="ARBA" id="ARBA00022723"/>
    </source>
</evidence>
<evidence type="ECO:0000259" key="11">
    <source>
        <dbReference type="PROSITE" id="PS50157"/>
    </source>
</evidence>
<dbReference type="PANTHER" id="PTHR24399:SF23">
    <property type="entry name" value="C2H2-TYPE DOMAIN-CONTAINING PROTEIN"/>
    <property type="match status" value="1"/>
</dbReference>
<proteinExistence type="predicted"/>
<feature type="domain" description="C2H2-type" evidence="11">
    <location>
        <begin position="250"/>
        <end position="277"/>
    </location>
</feature>
<dbReference type="PROSITE" id="PS50157">
    <property type="entry name" value="ZINC_FINGER_C2H2_2"/>
    <property type="match status" value="10"/>
</dbReference>
<feature type="domain" description="C2H2-type" evidence="11">
    <location>
        <begin position="392"/>
        <end position="419"/>
    </location>
</feature>
<evidence type="ECO:0000256" key="4">
    <source>
        <dbReference type="ARBA" id="ARBA00022771"/>
    </source>
</evidence>
<evidence type="ECO:0000256" key="5">
    <source>
        <dbReference type="ARBA" id="ARBA00022833"/>
    </source>
</evidence>
<dbReference type="InterPro" id="IPR013087">
    <property type="entry name" value="Znf_C2H2_type"/>
</dbReference>
<evidence type="ECO:0000256" key="3">
    <source>
        <dbReference type="ARBA" id="ARBA00022737"/>
    </source>
</evidence>
<keyword evidence="2" id="KW-0479">Metal-binding</keyword>
<dbReference type="GO" id="GO:0000978">
    <property type="term" value="F:RNA polymerase II cis-regulatory region sequence-specific DNA binding"/>
    <property type="evidence" value="ECO:0007669"/>
    <property type="project" value="TreeGrafter"/>
</dbReference>
<dbReference type="FunFam" id="3.30.160.60:FF:000925">
    <property type="entry name" value="Zinc finger protein 668"/>
    <property type="match status" value="1"/>
</dbReference>
<feature type="domain" description="C2H2-type" evidence="11">
    <location>
        <begin position="308"/>
        <end position="335"/>
    </location>
</feature>
<feature type="domain" description="C2H2-type" evidence="11">
    <location>
        <begin position="336"/>
        <end position="363"/>
    </location>
</feature>
<evidence type="ECO:0000256" key="1">
    <source>
        <dbReference type="ARBA" id="ARBA00004123"/>
    </source>
</evidence>